<keyword evidence="1" id="KW-0121">Carboxypeptidase</keyword>
<name>A0A6C0GVA5_9BACT</name>
<dbReference type="EMBL" id="CP048222">
    <property type="protein sequence ID" value="QHT72161.1"/>
    <property type="molecule type" value="Genomic_DNA"/>
</dbReference>
<reference evidence="1 2" key="1">
    <citation type="submission" date="2020-01" db="EMBL/GenBank/DDBJ databases">
        <authorList>
            <person name="Kim M.K."/>
        </authorList>
    </citation>
    <scope>NUCLEOTIDE SEQUENCE [LARGE SCALE GENOMIC DNA]</scope>
    <source>
        <strain evidence="1 2">172606-1</strain>
    </source>
</reference>
<protein>
    <submittedName>
        <fullName evidence="1">Carboxypeptidase-like regulatory domain-containing protein</fullName>
    </submittedName>
</protein>
<accession>A0A6C0GVA5</accession>
<dbReference type="Pfam" id="PF18939">
    <property type="entry name" value="DUF5686"/>
    <property type="match status" value="1"/>
</dbReference>
<dbReference type="SUPFAM" id="SSF49464">
    <property type="entry name" value="Carboxypeptidase regulatory domain-like"/>
    <property type="match status" value="1"/>
</dbReference>
<dbReference type="KEGG" id="rhoz:GXP67_25105"/>
<organism evidence="1 2">
    <name type="scientific">Rhodocytophaga rosea</name>
    <dbReference type="NCBI Taxonomy" id="2704465"/>
    <lineage>
        <taxon>Bacteria</taxon>
        <taxon>Pseudomonadati</taxon>
        <taxon>Bacteroidota</taxon>
        <taxon>Cytophagia</taxon>
        <taxon>Cytophagales</taxon>
        <taxon>Rhodocytophagaceae</taxon>
        <taxon>Rhodocytophaga</taxon>
    </lineage>
</organism>
<dbReference type="AlphaFoldDB" id="A0A6C0GVA5"/>
<gene>
    <name evidence="1" type="ORF">GXP67_25105</name>
</gene>
<dbReference type="GO" id="GO:0004180">
    <property type="term" value="F:carboxypeptidase activity"/>
    <property type="evidence" value="ECO:0007669"/>
    <property type="project" value="UniProtKB-KW"/>
</dbReference>
<dbReference type="InterPro" id="IPR008969">
    <property type="entry name" value="CarboxyPept-like_regulatory"/>
</dbReference>
<keyword evidence="2" id="KW-1185">Reference proteome</keyword>
<sequence>MPFVNVYFKSTTTGITTDFDGYYTISVSKVPSDSLLASYIGYITRAKSVSKTQANQTIDFQLSTDNVKLDEVVVYAGENPAFPIMRNVIKNKDINDKKSLTAYEFESYNKIELDIDQISEKFRQRKFMQQITSVMDSIERIAGEDGKPILPIFISESISNYYYRQTPQKKREHILKTKLTGIGIQDGSLVSQLIGSSFQEYNFYNNWLNIVEKDFVSPIADGWKTYYEYILVDSLYVGEHWCYRMDITPKRVQDLAFTGTIWIDSKSYALKQIDVSIGKGANLNFVEKIKIQQELAPTISQAWLPVRTRVLIDIAEIKDQTPGMLAKFYTSNKNFKINQPHDLKFYEVPLEVEEDSRMAEKGYWETNRHDSLTPTEQNVYVMIDSIRNMPVVKSYIEIVNIVVNGYKKVGKVDIGPYVLAYNFNEVEGHRIRLGFKTNIDFSKKWVIKAYAAYGTKDTRLKYSAEVQHILSRKPWSFIGLKRTSDLEQVGLLTEDIYDNTLFLASSRFGTLRRPFIYTENTLYAQTDVRKGFTQRIKLHQQHFDPLFDFAFYKQPEDTDNSPILRSYKSSEIIIESRFTKDELFLQNDNERISLGTTKPVITLQYTLGLKGVLGGDFDYQKFNIMATQNLRLGYLGRSTYIINAGYIPSRLPYPLLRTHLGNQTFFYNSQSFNLMNYFEFVSDKYASLNYQHNFEGLFFNRIPLMRKLKWRFVATANVLYGSLRNENRTLYPTTDPDGNPVDDNFSSLGNIPYVEVGYGIENIFKFIRIDAIHRLTYKDRPGIRTFGVKVSTQFKL</sequence>
<keyword evidence="1" id="KW-0378">Hydrolase</keyword>
<dbReference type="Proteomes" id="UP000480178">
    <property type="component" value="Chromosome"/>
</dbReference>
<dbReference type="InterPro" id="IPR043741">
    <property type="entry name" value="DUF5686"/>
</dbReference>
<dbReference type="Pfam" id="PF13715">
    <property type="entry name" value="CarbopepD_reg_2"/>
    <property type="match status" value="1"/>
</dbReference>
<evidence type="ECO:0000313" key="2">
    <source>
        <dbReference type="Proteomes" id="UP000480178"/>
    </source>
</evidence>
<proteinExistence type="predicted"/>
<keyword evidence="1" id="KW-0645">Protease</keyword>
<evidence type="ECO:0000313" key="1">
    <source>
        <dbReference type="EMBL" id="QHT72161.1"/>
    </source>
</evidence>